<reference evidence="2" key="1">
    <citation type="journal article" date="2006" name="PLoS Biol.">
        <title>Macronuclear genome sequence of the ciliate Tetrahymena thermophila, a model eukaryote.</title>
        <authorList>
            <person name="Eisen J.A."/>
            <person name="Coyne R.S."/>
            <person name="Wu M."/>
            <person name="Wu D."/>
            <person name="Thiagarajan M."/>
            <person name="Wortman J.R."/>
            <person name="Badger J.H."/>
            <person name="Ren Q."/>
            <person name="Amedeo P."/>
            <person name="Jones K.M."/>
            <person name="Tallon L.J."/>
            <person name="Delcher A.L."/>
            <person name="Salzberg S.L."/>
            <person name="Silva J.C."/>
            <person name="Haas B.J."/>
            <person name="Majoros W.H."/>
            <person name="Farzad M."/>
            <person name="Carlton J.M."/>
            <person name="Smith R.K. Jr."/>
            <person name="Garg J."/>
            <person name="Pearlman R.E."/>
            <person name="Karrer K.M."/>
            <person name="Sun L."/>
            <person name="Manning G."/>
            <person name="Elde N.C."/>
            <person name="Turkewitz A.P."/>
            <person name="Asai D.J."/>
            <person name="Wilkes D.E."/>
            <person name="Wang Y."/>
            <person name="Cai H."/>
            <person name="Collins K."/>
            <person name="Stewart B.A."/>
            <person name="Lee S.R."/>
            <person name="Wilamowska K."/>
            <person name="Weinberg Z."/>
            <person name="Ruzzo W.L."/>
            <person name="Wloga D."/>
            <person name="Gaertig J."/>
            <person name="Frankel J."/>
            <person name="Tsao C.-C."/>
            <person name="Gorovsky M.A."/>
            <person name="Keeling P.J."/>
            <person name="Waller R.F."/>
            <person name="Patron N.J."/>
            <person name="Cherry J.M."/>
            <person name="Stover N.A."/>
            <person name="Krieger C.J."/>
            <person name="del Toro C."/>
            <person name="Ryder H.F."/>
            <person name="Williamson S.C."/>
            <person name="Barbeau R.A."/>
            <person name="Hamilton E.P."/>
            <person name="Orias E."/>
        </authorList>
    </citation>
    <scope>NUCLEOTIDE SEQUENCE [LARGE SCALE GENOMIC DNA]</scope>
    <source>
        <strain evidence="2">SB210</strain>
    </source>
</reference>
<dbReference type="RefSeq" id="XP_001030403.2">
    <property type="nucleotide sequence ID" value="XM_001030403.2"/>
</dbReference>
<dbReference type="KEGG" id="tet:TTHERM_01085710"/>
<evidence type="ECO:0000313" key="1">
    <source>
        <dbReference type="EMBL" id="EAR82740.2"/>
    </source>
</evidence>
<dbReference type="OrthoDB" id="120976at2759"/>
<dbReference type="InParanoid" id="Q22BP9"/>
<dbReference type="AlphaFoldDB" id="Q22BP9"/>
<dbReference type="Proteomes" id="UP000009168">
    <property type="component" value="Unassembled WGS sequence"/>
</dbReference>
<dbReference type="Gene3D" id="3.80.10.10">
    <property type="entry name" value="Ribonuclease Inhibitor"/>
    <property type="match status" value="2"/>
</dbReference>
<organism evidence="1 2">
    <name type="scientific">Tetrahymena thermophila (strain SB210)</name>
    <dbReference type="NCBI Taxonomy" id="312017"/>
    <lineage>
        <taxon>Eukaryota</taxon>
        <taxon>Sar</taxon>
        <taxon>Alveolata</taxon>
        <taxon>Ciliophora</taxon>
        <taxon>Intramacronucleata</taxon>
        <taxon>Oligohymenophorea</taxon>
        <taxon>Hymenostomatida</taxon>
        <taxon>Tetrahymenina</taxon>
        <taxon>Tetrahymenidae</taxon>
        <taxon>Tetrahymena</taxon>
    </lineage>
</organism>
<gene>
    <name evidence="1" type="ORF">TTHERM_01085710</name>
</gene>
<accession>Q22BP9</accession>
<evidence type="ECO:0000313" key="2">
    <source>
        <dbReference type="Proteomes" id="UP000009168"/>
    </source>
</evidence>
<dbReference type="GeneID" id="7832762"/>
<dbReference type="InterPro" id="IPR032675">
    <property type="entry name" value="LRR_dom_sf"/>
</dbReference>
<proteinExistence type="predicted"/>
<evidence type="ECO:0008006" key="3">
    <source>
        <dbReference type="Google" id="ProtNLM"/>
    </source>
</evidence>
<dbReference type="HOGENOM" id="CLU_1087690_0_0_1"/>
<dbReference type="EMBL" id="GG662500">
    <property type="protein sequence ID" value="EAR82740.2"/>
    <property type="molecule type" value="Genomic_DNA"/>
</dbReference>
<sequence>MIFTSVQQLENEQNKVENRNYITIQLVEIFIQNDETDRILQLVSQNEQQLHKLSLTLSYSRINDEGAIKLCCNIEKFISIKQLYLSLRGNRSTFLGLKQIIAKISSLKYLESLNIDYYDNNLQEEDSEQIFDDLIRCQNLQSVRLNLDHNKISTKGALNILQSLGKLNQLQKLQLSMNQNLIGQDQKVDEKIDQIKQIFNDQQQFKNLKYLKLSLKQNYIDNNLFQVIQNFFNGSKDLLSLSLSAKSNSFCQISLRSLLLFTNKFNLLQDLSLGLSQVQLRVHDLVDQTESQDLKIITFGDSLQRVKLRFIESEVDSYQDIIKILSFSKDIYFLKISNQNSKIDDAQFENLLKNIHLLQNLQHLEVILKYNDIRTYRNQFNSLKQCKSLQSLNLDFHLNKEIDSTIFINLIKVLQECPSFNSLNLNLLCCENLGEDEEVSFMLKELYRINQLKKLNFQAKFCNLRLTTNLELVKLISNCACLEFLNLELNEEHGVLDLFLNQISMDLQNLSQLRVLQMSVLASNISYDSIKQFCLNLKTKKYLNAVQLYFFKFENINKIQQLERILKKRRNMILVQIF</sequence>
<keyword evidence="2" id="KW-1185">Reference proteome</keyword>
<protein>
    <recommendedName>
        <fullName evidence="3">Kinase domain protein</fullName>
    </recommendedName>
</protein>
<dbReference type="SUPFAM" id="SSF52047">
    <property type="entry name" value="RNI-like"/>
    <property type="match status" value="1"/>
</dbReference>
<name>Q22BP9_TETTS</name>